<dbReference type="EMBL" id="JACIUZ010000039">
    <property type="protein sequence ID" value="MBB1063288.1"/>
    <property type="molecule type" value="Genomic_DNA"/>
</dbReference>
<dbReference type="SMART" id="SM00850">
    <property type="entry name" value="LytTR"/>
    <property type="match status" value="1"/>
</dbReference>
<dbReference type="RefSeq" id="WP_182580957.1">
    <property type="nucleotide sequence ID" value="NZ_JACIUY010000050.1"/>
</dbReference>
<dbReference type="AlphaFoldDB" id="A0A7W3YCK0"/>
<dbReference type="EMBL" id="JACIUY010000050">
    <property type="protein sequence ID" value="MBB1086072.1"/>
    <property type="molecule type" value="Genomic_DNA"/>
</dbReference>
<feature type="domain" description="Response regulatory" evidence="6">
    <location>
        <begin position="3"/>
        <end position="127"/>
    </location>
</feature>
<dbReference type="GO" id="GO:0000156">
    <property type="term" value="F:phosphorelay response regulator activity"/>
    <property type="evidence" value="ECO:0007669"/>
    <property type="project" value="InterPro"/>
</dbReference>
<reference evidence="10 11" key="1">
    <citation type="submission" date="2020-07" db="EMBL/GenBank/DDBJ databases">
        <title>Description of Limosilactobacillus balticus sp. nov., Limosilactobacillus agrestis sp. nov., Limosilactobacillus albertensis sp. nov., Limosilactobacillus rudii sp. nov., Limosilactobacillus fastidiosus sp. nov., five novel Limosilactobacillus species isolated from the vertebrate gastrointestinal tract, and proposal of 6 subspecies of Limosilactobacillus reuteri adapted to the gastrointestinal tract of specific vertebrate hosts.</title>
        <authorList>
            <person name="Li F."/>
            <person name="Cheng C."/>
            <person name="Zheng J."/>
            <person name="Quevedo R.M."/>
            <person name="Li J."/>
            <person name="Roos S."/>
            <person name="Gaenzle M.G."/>
            <person name="Walter J."/>
        </authorList>
    </citation>
    <scope>NUCLEOTIDE SEQUENCE [LARGE SCALE GENOMIC DNA]</scope>
    <source>
        <strain evidence="9 10">WF-MA3-C</strain>
        <strain evidence="8 11">WF-MO7-1</strain>
    </source>
</reference>
<dbReference type="Pfam" id="PF00072">
    <property type="entry name" value="Response_reg"/>
    <property type="match status" value="1"/>
</dbReference>
<evidence type="ECO:0000256" key="5">
    <source>
        <dbReference type="PROSITE-ProRule" id="PRU00169"/>
    </source>
</evidence>
<sequence>MLKVFIMEDDVQQLTELKSITEKIITKLALNDSLILTFDSTTSITHALPEPGPENIYILDLQINYNKRAGLQLGQLIRQSDPDAIIIFITVHDELLYTTYKYRVQALDFISKDQDDIHQELLKDFRLITHRPQLQQANVFHYKSYKRVNTILLDDICFFKSNNGNTHSATIYTTDRQTIEIHQNLREIIKNDPRFYRVHRSYLVNPHTVKNVDFYTRQIEFYNGLTCPVSRRQARDFFKLVRRLKHPQDAN</sequence>
<evidence type="ECO:0000259" key="7">
    <source>
        <dbReference type="PROSITE" id="PS50930"/>
    </source>
</evidence>
<name>A0A7W3YCK0_9LACO</name>
<comment type="caution">
    <text evidence="9">The sequence shown here is derived from an EMBL/GenBank/DDBJ whole genome shotgun (WGS) entry which is preliminary data.</text>
</comment>
<comment type="function">
    <text evidence="4">Required for high-level post-exponential phase expression of a series of secreted proteins.</text>
</comment>
<keyword evidence="2" id="KW-0902">Two-component regulatory system</keyword>
<proteinExistence type="predicted"/>
<dbReference type="Gene3D" id="2.40.50.40">
    <property type="match status" value="1"/>
</dbReference>
<evidence type="ECO:0000313" key="11">
    <source>
        <dbReference type="Proteomes" id="UP000544052"/>
    </source>
</evidence>
<accession>A0A7W3YCK0</accession>
<evidence type="ECO:0000256" key="3">
    <source>
        <dbReference type="ARBA" id="ARBA00023159"/>
    </source>
</evidence>
<dbReference type="Proteomes" id="UP000518255">
    <property type="component" value="Unassembled WGS sequence"/>
</dbReference>
<dbReference type="Pfam" id="PF04397">
    <property type="entry name" value="LytTR"/>
    <property type="match status" value="1"/>
</dbReference>
<dbReference type="PANTHER" id="PTHR37299">
    <property type="entry name" value="TRANSCRIPTIONAL REGULATOR-RELATED"/>
    <property type="match status" value="1"/>
</dbReference>
<keyword evidence="11" id="KW-1185">Reference proteome</keyword>
<dbReference type="Gene3D" id="3.40.50.2300">
    <property type="match status" value="1"/>
</dbReference>
<dbReference type="PANTHER" id="PTHR37299:SF3">
    <property type="entry name" value="STAGE 0 SPORULATION PROTEIN A HOMOLOG"/>
    <property type="match status" value="1"/>
</dbReference>
<feature type="modified residue" description="4-aspartylphosphate" evidence="5">
    <location>
        <position position="60"/>
    </location>
</feature>
<evidence type="ECO:0000313" key="8">
    <source>
        <dbReference type="EMBL" id="MBB1063288.1"/>
    </source>
</evidence>
<dbReference type="PROSITE" id="PS50930">
    <property type="entry name" value="HTH_LYTTR"/>
    <property type="match status" value="1"/>
</dbReference>
<dbReference type="InterPro" id="IPR046947">
    <property type="entry name" value="LytR-like"/>
</dbReference>
<evidence type="ECO:0000313" key="10">
    <source>
        <dbReference type="Proteomes" id="UP000518255"/>
    </source>
</evidence>
<keyword evidence="5" id="KW-0597">Phosphoprotein</keyword>
<feature type="domain" description="HTH LytTR-type" evidence="7">
    <location>
        <begin position="140"/>
        <end position="243"/>
    </location>
</feature>
<keyword evidence="1" id="KW-0963">Cytoplasm</keyword>
<dbReference type="Proteomes" id="UP000544052">
    <property type="component" value="Unassembled WGS sequence"/>
</dbReference>
<evidence type="ECO:0000256" key="4">
    <source>
        <dbReference type="ARBA" id="ARBA00037164"/>
    </source>
</evidence>
<dbReference type="PROSITE" id="PS50110">
    <property type="entry name" value="RESPONSE_REGULATORY"/>
    <property type="match status" value="1"/>
</dbReference>
<gene>
    <name evidence="9" type="ORF">H5R63_04600</name>
    <name evidence="8" type="ORF">H5R64_05865</name>
</gene>
<dbReference type="GO" id="GO:0003677">
    <property type="term" value="F:DNA binding"/>
    <property type="evidence" value="ECO:0007669"/>
    <property type="project" value="InterPro"/>
</dbReference>
<organism evidence="9 10">
    <name type="scientific">Limosilactobacillus fastidiosus</name>
    <dbReference type="NCBI Taxonomy" id="2759855"/>
    <lineage>
        <taxon>Bacteria</taxon>
        <taxon>Bacillati</taxon>
        <taxon>Bacillota</taxon>
        <taxon>Bacilli</taxon>
        <taxon>Lactobacillales</taxon>
        <taxon>Lactobacillaceae</taxon>
        <taxon>Limosilactobacillus</taxon>
    </lineage>
</organism>
<evidence type="ECO:0000259" key="6">
    <source>
        <dbReference type="PROSITE" id="PS50110"/>
    </source>
</evidence>
<dbReference type="InterPro" id="IPR007492">
    <property type="entry name" value="LytTR_DNA-bd_dom"/>
</dbReference>
<evidence type="ECO:0000256" key="1">
    <source>
        <dbReference type="ARBA" id="ARBA00022490"/>
    </source>
</evidence>
<protein>
    <submittedName>
        <fullName evidence="9">Response regulator transcription factor</fullName>
    </submittedName>
</protein>
<evidence type="ECO:0000313" key="9">
    <source>
        <dbReference type="EMBL" id="MBB1086072.1"/>
    </source>
</evidence>
<evidence type="ECO:0000256" key="2">
    <source>
        <dbReference type="ARBA" id="ARBA00023012"/>
    </source>
</evidence>
<keyword evidence="3" id="KW-0010">Activator</keyword>
<dbReference type="InterPro" id="IPR001789">
    <property type="entry name" value="Sig_transdc_resp-reg_receiver"/>
</dbReference>
<dbReference type="SUPFAM" id="SSF52172">
    <property type="entry name" value="CheY-like"/>
    <property type="match status" value="1"/>
</dbReference>
<dbReference type="InterPro" id="IPR011006">
    <property type="entry name" value="CheY-like_superfamily"/>
</dbReference>